<dbReference type="EMBL" id="SRMA01027277">
    <property type="protein sequence ID" value="TRY56559.1"/>
    <property type="molecule type" value="Genomic_DNA"/>
</dbReference>
<evidence type="ECO:0000256" key="1">
    <source>
        <dbReference type="SAM" id="MobiDB-lite"/>
    </source>
</evidence>
<organism evidence="2 3">
    <name type="scientific">Danionella cerebrum</name>
    <dbReference type="NCBI Taxonomy" id="2873325"/>
    <lineage>
        <taxon>Eukaryota</taxon>
        <taxon>Metazoa</taxon>
        <taxon>Chordata</taxon>
        <taxon>Craniata</taxon>
        <taxon>Vertebrata</taxon>
        <taxon>Euteleostomi</taxon>
        <taxon>Actinopterygii</taxon>
        <taxon>Neopterygii</taxon>
        <taxon>Teleostei</taxon>
        <taxon>Ostariophysi</taxon>
        <taxon>Cypriniformes</taxon>
        <taxon>Danionidae</taxon>
        <taxon>Danioninae</taxon>
        <taxon>Danionella</taxon>
    </lineage>
</organism>
<accession>A0A553MTR0</accession>
<protein>
    <submittedName>
        <fullName evidence="2">Uncharacterized protein</fullName>
    </submittedName>
</protein>
<evidence type="ECO:0000313" key="3">
    <source>
        <dbReference type="Proteomes" id="UP000316079"/>
    </source>
</evidence>
<dbReference type="OrthoDB" id="7327383at2759"/>
<sequence length="127" mass="14312">MEKIRLRGGNGTNLEHRETGSPSMLATSNPNGDVFQGCPLEVHSCFTEPNEMVRDCSLSSQQEQTEWPRLPSSHIMWSLSPNIQTLVSQNPPLLQDKLLNVHINILLYVAIFNVDISYENTAKLLHQ</sequence>
<feature type="compositionally biased region" description="Polar residues" evidence="1">
    <location>
        <begin position="20"/>
        <end position="30"/>
    </location>
</feature>
<dbReference type="EMBL" id="SRMA01027277">
    <property type="protein sequence ID" value="TRY56557.1"/>
    <property type="molecule type" value="Genomic_DNA"/>
</dbReference>
<keyword evidence="3" id="KW-1185">Reference proteome</keyword>
<comment type="caution">
    <text evidence="2">The sequence shown here is derived from an EMBL/GenBank/DDBJ whole genome shotgun (WGS) entry which is preliminary data.</text>
</comment>
<evidence type="ECO:0000313" key="2">
    <source>
        <dbReference type="EMBL" id="TRY56557.1"/>
    </source>
</evidence>
<dbReference type="Proteomes" id="UP000316079">
    <property type="component" value="Unassembled WGS sequence"/>
</dbReference>
<feature type="region of interest" description="Disordered" evidence="1">
    <location>
        <begin position="1"/>
        <end position="30"/>
    </location>
</feature>
<dbReference type="AlphaFoldDB" id="A0A553MTR0"/>
<gene>
    <name evidence="2" type="ORF">DNTS_022803</name>
</gene>
<reference evidence="2" key="2">
    <citation type="submission" date="2019-04" db="EMBL/GenBank/DDBJ databases">
        <authorList>
            <person name="Kadobianskyi M."/>
            <person name="Schulze L."/>
            <person name="Schuelke M."/>
            <person name="Judkewitz B."/>
        </authorList>
    </citation>
    <scope>NUCLEOTIDE SEQUENCE</scope>
    <source>
        <strain evidence="2">Bolton</strain>
        <tissue evidence="2">Whole-body</tissue>
    </source>
</reference>
<name>A0A553MTR0_9TELE</name>
<reference evidence="2 3" key="1">
    <citation type="journal article" date="2019" name="Sci. Data">
        <title>Hybrid genome assembly and annotation of Danionella translucida.</title>
        <authorList>
            <person name="Kadobianskyi M."/>
            <person name="Schulze L."/>
            <person name="Schuelke M."/>
            <person name="Judkewitz B."/>
        </authorList>
    </citation>
    <scope>NUCLEOTIDE SEQUENCE [LARGE SCALE GENOMIC DNA]</scope>
    <source>
        <strain evidence="2 3">Bolton</strain>
    </source>
</reference>
<proteinExistence type="predicted"/>